<protein>
    <submittedName>
        <fullName evidence="2">Uncharacterized protein</fullName>
    </submittedName>
</protein>
<feature type="compositionally biased region" description="Polar residues" evidence="1">
    <location>
        <begin position="1"/>
        <end position="24"/>
    </location>
</feature>
<feature type="compositionally biased region" description="Basic and acidic residues" evidence="1">
    <location>
        <begin position="25"/>
        <end position="37"/>
    </location>
</feature>
<accession>A0ABZ3JBT7</accession>
<dbReference type="Proteomes" id="UP000216052">
    <property type="component" value="Chromosome"/>
</dbReference>
<gene>
    <name evidence="2" type="ORF">SPACI_056290</name>
</gene>
<reference evidence="2" key="1">
    <citation type="submission" date="2024-05" db="EMBL/GenBank/DDBJ databases">
        <title>Isolation and characterization of Sporomusa carbonis sp. nov., a carboxydotrophic hydrogenogen in the genus of Sporomusa isolated from a charcoal burning pile.</title>
        <authorList>
            <person name="Boeer T."/>
            <person name="Rosenbaum F."/>
            <person name="Eysell L."/>
            <person name="Mueller V."/>
            <person name="Daniel R."/>
            <person name="Poehlein A."/>
        </authorList>
    </citation>
    <scope>NUCLEOTIDE SEQUENCE [LARGE SCALE GENOMIC DNA]</scope>
    <source>
        <strain evidence="2">DSM 3132</strain>
    </source>
</reference>
<dbReference type="EMBL" id="CP155571">
    <property type="protein sequence ID" value="XFO75508.1"/>
    <property type="molecule type" value="Genomic_DNA"/>
</dbReference>
<feature type="region of interest" description="Disordered" evidence="1">
    <location>
        <begin position="1"/>
        <end position="37"/>
    </location>
</feature>
<proteinExistence type="predicted"/>
<evidence type="ECO:0000313" key="3">
    <source>
        <dbReference type="Proteomes" id="UP000216052"/>
    </source>
</evidence>
<name>A0ABZ3JBT7_SPOA4</name>
<evidence type="ECO:0000313" key="2">
    <source>
        <dbReference type="EMBL" id="XFO75508.1"/>
    </source>
</evidence>
<organism evidence="2 3">
    <name type="scientific">Sporomusa acidovorans (strain ATCC 49682 / DSM 3132 / Mol)</name>
    <dbReference type="NCBI Taxonomy" id="1123286"/>
    <lineage>
        <taxon>Bacteria</taxon>
        <taxon>Bacillati</taxon>
        <taxon>Bacillota</taxon>
        <taxon>Negativicutes</taxon>
        <taxon>Selenomonadales</taxon>
        <taxon>Sporomusaceae</taxon>
        <taxon>Sporomusa</taxon>
    </lineage>
</organism>
<sequence length="37" mass="4215">MSNLRKSSNDTSISTAKQQPNEQLFSEKDKKTEKTVD</sequence>
<evidence type="ECO:0000256" key="1">
    <source>
        <dbReference type="SAM" id="MobiDB-lite"/>
    </source>
</evidence>
<keyword evidence="3" id="KW-1185">Reference proteome</keyword>